<organism>
    <name type="scientific">Ixodes scapularis</name>
    <name type="common">Black-legged tick</name>
    <name type="synonym">Deer tick</name>
    <dbReference type="NCBI Taxonomy" id="6945"/>
    <lineage>
        <taxon>Eukaryota</taxon>
        <taxon>Metazoa</taxon>
        <taxon>Ecdysozoa</taxon>
        <taxon>Arthropoda</taxon>
        <taxon>Chelicerata</taxon>
        <taxon>Arachnida</taxon>
        <taxon>Acari</taxon>
        <taxon>Parasitiformes</taxon>
        <taxon>Ixodida</taxon>
        <taxon>Ixodoidea</taxon>
        <taxon>Ixodidae</taxon>
        <taxon>Ixodinae</taxon>
        <taxon>Ixodes</taxon>
    </lineage>
</organism>
<dbReference type="InParanoid" id="B7QG64"/>
<name>B7QG64_IXOSC</name>
<feature type="region of interest" description="Disordered" evidence="1">
    <location>
        <begin position="1"/>
        <end position="30"/>
    </location>
</feature>
<evidence type="ECO:0000313" key="4">
    <source>
        <dbReference type="EnsemblMetazoa" id="ISCW022518-PA"/>
    </source>
</evidence>
<sequence>MFSLSSSNGGTERAVHPVFRQGNEPSPDVSSVIAGPKEGGHGSELATDRGANLALGVPLLRPLASDAGLQQRRWETRLCGHDAQAQRAPAEHPPPVPGEQIPPERDAFLAPFARTLPVWLTPLLVERKEGSLQITLMTTNRSLGFRGFLIRALRVRGSSAGYVRGNFAKDPLYQNVRFIRCDVNENSAVTHTDPSLKQMVVAHWSPFEGTRETHVVFFREKQLLGEERRIREN</sequence>
<feature type="compositionally biased region" description="Polar residues" evidence="1">
    <location>
        <begin position="1"/>
        <end position="10"/>
    </location>
</feature>
<evidence type="ECO:0000313" key="5">
    <source>
        <dbReference type="Proteomes" id="UP000001555"/>
    </source>
</evidence>
<protein>
    <recommendedName>
        <fullName evidence="2">Reelin domain-containing protein</fullName>
    </recommendedName>
</protein>
<dbReference type="VEuPathDB" id="VectorBase:ISCI022518"/>
<dbReference type="OrthoDB" id="6512831at2759"/>
<dbReference type="EMBL" id="ABJB010228701">
    <property type="status" value="NOT_ANNOTATED_CDS"/>
    <property type="molecule type" value="Genomic_DNA"/>
</dbReference>
<dbReference type="EMBL" id="DS929376">
    <property type="protein sequence ID" value="EEC17836.1"/>
    <property type="molecule type" value="Genomic_DNA"/>
</dbReference>
<reference evidence="4" key="2">
    <citation type="submission" date="2020-05" db="UniProtKB">
        <authorList>
            <consortium name="EnsemblMetazoa"/>
        </authorList>
    </citation>
    <scope>IDENTIFICATION</scope>
    <source>
        <strain evidence="4">wikel</strain>
    </source>
</reference>
<evidence type="ECO:0000313" key="3">
    <source>
        <dbReference type="EMBL" id="EEC17836.1"/>
    </source>
</evidence>
<dbReference type="EnsemblMetazoa" id="ISCW022518-RA">
    <property type="protein sequence ID" value="ISCW022518-PA"/>
    <property type="gene ID" value="ISCW022518"/>
</dbReference>
<dbReference type="InterPro" id="IPR002861">
    <property type="entry name" value="Reeler_dom"/>
</dbReference>
<dbReference type="PaxDb" id="6945-B7QG64"/>
<dbReference type="AlphaFoldDB" id="B7QG64"/>
<reference evidence="3 5" key="1">
    <citation type="submission" date="2008-03" db="EMBL/GenBank/DDBJ databases">
        <title>Annotation of Ixodes scapularis.</title>
        <authorList>
            <consortium name="Ixodes scapularis Genome Project Consortium"/>
            <person name="Caler E."/>
            <person name="Hannick L.I."/>
            <person name="Bidwell S."/>
            <person name="Joardar V."/>
            <person name="Thiagarajan M."/>
            <person name="Amedeo P."/>
            <person name="Galinsky K.J."/>
            <person name="Schobel S."/>
            <person name="Inman J."/>
            <person name="Hostetler J."/>
            <person name="Miller J."/>
            <person name="Hammond M."/>
            <person name="Megy K."/>
            <person name="Lawson D."/>
            <person name="Kodira C."/>
            <person name="Sutton G."/>
            <person name="Meyer J."/>
            <person name="Hill C.A."/>
            <person name="Birren B."/>
            <person name="Nene V."/>
            <person name="Collins F."/>
            <person name="Alarcon-Chaidez F."/>
            <person name="Wikel S."/>
            <person name="Strausberg R."/>
        </authorList>
    </citation>
    <scope>NUCLEOTIDE SEQUENCE [LARGE SCALE GENOMIC DNA]</scope>
    <source>
        <strain evidence="5">Wikel</strain>
        <strain evidence="3">Wikel colony</strain>
    </source>
</reference>
<dbReference type="HOGENOM" id="CLU_1191039_0_0_1"/>
<accession>B7QG64</accession>
<dbReference type="VEuPathDB" id="VectorBase:ISCP_008532"/>
<dbReference type="VEuPathDB" id="VectorBase:ISCW022518"/>
<keyword evidence="5" id="KW-1185">Reference proteome</keyword>
<evidence type="ECO:0000256" key="1">
    <source>
        <dbReference type="SAM" id="MobiDB-lite"/>
    </source>
</evidence>
<dbReference type="EMBL" id="ABJB010363572">
    <property type="status" value="NOT_ANNOTATED_CDS"/>
    <property type="molecule type" value="Genomic_DNA"/>
</dbReference>
<dbReference type="EMBL" id="ABJB010154768">
    <property type="status" value="NOT_ANNOTATED_CDS"/>
    <property type="molecule type" value="Genomic_DNA"/>
</dbReference>
<dbReference type="Proteomes" id="UP000001555">
    <property type="component" value="Unassembled WGS sequence"/>
</dbReference>
<evidence type="ECO:0000259" key="2">
    <source>
        <dbReference type="Pfam" id="PF02014"/>
    </source>
</evidence>
<feature type="domain" description="Reelin" evidence="2">
    <location>
        <begin position="129"/>
        <end position="218"/>
    </location>
</feature>
<dbReference type="Pfam" id="PF02014">
    <property type="entry name" value="Reeler"/>
    <property type="match status" value="1"/>
</dbReference>
<proteinExistence type="predicted"/>
<gene>
    <name evidence="3" type="ORF">IscW_ISCW022518</name>
</gene>